<keyword evidence="1 2" id="KW-0193">Cuticle</keyword>
<dbReference type="PANTHER" id="PTHR10380">
    <property type="entry name" value="CUTICLE PROTEIN"/>
    <property type="match status" value="1"/>
</dbReference>
<dbReference type="PRINTS" id="PR00947">
    <property type="entry name" value="CUTICLE"/>
</dbReference>
<keyword evidence="4" id="KW-1185">Reference proteome</keyword>
<organism evidence="3 4">
    <name type="scientific">Zophobas morio</name>
    <dbReference type="NCBI Taxonomy" id="2755281"/>
    <lineage>
        <taxon>Eukaryota</taxon>
        <taxon>Metazoa</taxon>
        <taxon>Ecdysozoa</taxon>
        <taxon>Arthropoda</taxon>
        <taxon>Hexapoda</taxon>
        <taxon>Insecta</taxon>
        <taxon>Pterygota</taxon>
        <taxon>Neoptera</taxon>
        <taxon>Endopterygota</taxon>
        <taxon>Coleoptera</taxon>
        <taxon>Polyphaga</taxon>
        <taxon>Cucujiformia</taxon>
        <taxon>Tenebrionidae</taxon>
        <taxon>Zophobas</taxon>
    </lineage>
</organism>
<dbReference type="Pfam" id="PF00379">
    <property type="entry name" value="Chitin_bind_4"/>
    <property type="match status" value="1"/>
</dbReference>
<dbReference type="PANTHER" id="PTHR10380:SF241">
    <property type="entry name" value="CUTICULAR PROTEIN 47EG-RELATED"/>
    <property type="match status" value="1"/>
</dbReference>
<dbReference type="AlphaFoldDB" id="A0AA38IF06"/>
<dbReference type="Proteomes" id="UP001168821">
    <property type="component" value="Unassembled WGS sequence"/>
</dbReference>
<gene>
    <name evidence="3" type="ORF">Zmor_013085</name>
</gene>
<accession>A0AA38IF06</accession>
<reference evidence="3" key="1">
    <citation type="journal article" date="2023" name="G3 (Bethesda)">
        <title>Whole genome assemblies of Zophobas morio and Tenebrio molitor.</title>
        <authorList>
            <person name="Kaur S."/>
            <person name="Stinson S.A."/>
            <person name="diCenzo G.C."/>
        </authorList>
    </citation>
    <scope>NUCLEOTIDE SEQUENCE</scope>
    <source>
        <strain evidence="3">QUZm001</strain>
    </source>
</reference>
<proteinExistence type="predicted"/>
<evidence type="ECO:0000256" key="1">
    <source>
        <dbReference type="ARBA" id="ARBA00022460"/>
    </source>
</evidence>
<evidence type="ECO:0000313" key="3">
    <source>
        <dbReference type="EMBL" id="KAJ3653853.1"/>
    </source>
</evidence>
<name>A0AA38IF06_9CUCU</name>
<dbReference type="InterPro" id="IPR031311">
    <property type="entry name" value="CHIT_BIND_RR_consensus"/>
</dbReference>
<dbReference type="PROSITE" id="PS00233">
    <property type="entry name" value="CHIT_BIND_RR_1"/>
    <property type="match status" value="1"/>
</dbReference>
<evidence type="ECO:0000256" key="2">
    <source>
        <dbReference type="PROSITE-ProRule" id="PRU00497"/>
    </source>
</evidence>
<dbReference type="GO" id="GO:0062129">
    <property type="term" value="C:chitin-based extracellular matrix"/>
    <property type="evidence" value="ECO:0007669"/>
    <property type="project" value="TreeGrafter"/>
</dbReference>
<dbReference type="InterPro" id="IPR050468">
    <property type="entry name" value="Cuticle_Struct_Prot"/>
</dbReference>
<dbReference type="GO" id="GO:0008010">
    <property type="term" value="F:structural constituent of chitin-based larval cuticle"/>
    <property type="evidence" value="ECO:0007669"/>
    <property type="project" value="TreeGrafter"/>
</dbReference>
<dbReference type="PROSITE" id="PS51155">
    <property type="entry name" value="CHIT_BIND_RR_2"/>
    <property type="match status" value="1"/>
</dbReference>
<dbReference type="EMBL" id="JALNTZ010000004">
    <property type="protein sequence ID" value="KAJ3653853.1"/>
    <property type="molecule type" value="Genomic_DNA"/>
</dbReference>
<comment type="caution">
    <text evidence="3">The sequence shown here is derived from an EMBL/GenBank/DDBJ whole genome shotgun (WGS) entry which is preliminary data.</text>
</comment>
<sequence length="197" mass="21910">MDESHLIFSVNPKLRLISIHYKYQHLLELDYYRSDLHPDMFRLVLLCALALAAHADVSHLLRSNRPFAAPSRSFAPAAPASYSPGRQVAILRQSQDVDPDGGYQFSFETENGIAAEERAQVRAAGNELEKVAQGAFHWTSPEGEQVSVSYVADGNGYQPQGSHLPVAPPIPPAIQRALDWIAAHPQPAEREPVYRRF</sequence>
<dbReference type="InterPro" id="IPR000618">
    <property type="entry name" value="Insect_cuticle"/>
</dbReference>
<evidence type="ECO:0000313" key="4">
    <source>
        <dbReference type="Proteomes" id="UP001168821"/>
    </source>
</evidence>
<protein>
    <submittedName>
        <fullName evidence="3">Uncharacterized protein</fullName>
    </submittedName>
</protein>